<feature type="transmembrane region" description="Helical" evidence="5">
    <location>
        <begin position="263"/>
        <end position="281"/>
    </location>
</feature>
<comment type="subcellular location">
    <subcellularLocation>
        <location evidence="1">Cell membrane</location>
        <topology evidence="1">Multi-pass membrane protein</topology>
    </subcellularLocation>
</comment>
<keyword evidence="2 5" id="KW-0812">Transmembrane</keyword>
<organism evidence="7 8">
    <name type="scientific">Azospirillum endophyticum</name>
    <dbReference type="NCBI Taxonomy" id="2800326"/>
    <lineage>
        <taxon>Bacteria</taxon>
        <taxon>Pseudomonadati</taxon>
        <taxon>Pseudomonadota</taxon>
        <taxon>Alphaproteobacteria</taxon>
        <taxon>Rhodospirillales</taxon>
        <taxon>Azospirillaceae</taxon>
        <taxon>Azospirillum</taxon>
    </lineage>
</organism>
<comment type="caution">
    <text evidence="7">The sequence shown here is derived from an EMBL/GenBank/DDBJ whole genome shotgun (WGS) entry which is preliminary data.</text>
</comment>
<keyword evidence="3 5" id="KW-1133">Transmembrane helix</keyword>
<proteinExistence type="predicted"/>
<evidence type="ECO:0000259" key="6">
    <source>
        <dbReference type="PROSITE" id="PS50929"/>
    </source>
</evidence>
<dbReference type="SUPFAM" id="SSF90123">
    <property type="entry name" value="ABC transporter transmembrane region"/>
    <property type="match status" value="1"/>
</dbReference>
<evidence type="ECO:0000256" key="5">
    <source>
        <dbReference type="SAM" id="Phobius"/>
    </source>
</evidence>
<evidence type="ECO:0000256" key="4">
    <source>
        <dbReference type="ARBA" id="ARBA00023136"/>
    </source>
</evidence>
<evidence type="ECO:0000256" key="1">
    <source>
        <dbReference type="ARBA" id="ARBA00004651"/>
    </source>
</evidence>
<feature type="transmembrane region" description="Helical" evidence="5">
    <location>
        <begin position="184"/>
        <end position="206"/>
    </location>
</feature>
<evidence type="ECO:0000256" key="2">
    <source>
        <dbReference type="ARBA" id="ARBA00022692"/>
    </source>
</evidence>
<dbReference type="Gene3D" id="1.20.1560.10">
    <property type="entry name" value="ABC transporter type 1, transmembrane domain"/>
    <property type="match status" value="1"/>
</dbReference>
<evidence type="ECO:0000256" key="3">
    <source>
        <dbReference type="ARBA" id="ARBA00022989"/>
    </source>
</evidence>
<keyword evidence="4 5" id="KW-0472">Membrane</keyword>
<dbReference type="Proteomes" id="UP000652760">
    <property type="component" value="Unassembled WGS sequence"/>
</dbReference>
<dbReference type="RefSeq" id="WP_200193925.1">
    <property type="nucleotide sequence ID" value="NZ_JAENHM010000044.1"/>
</dbReference>
<feature type="transmembrane region" description="Helical" evidence="5">
    <location>
        <begin position="82"/>
        <end position="102"/>
    </location>
</feature>
<dbReference type="InterPro" id="IPR011527">
    <property type="entry name" value="ABC1_TM_dom"/>
</dbReference>
<name>A0ABS1F4U8_9PROT</name>
<reference evidence="8" key="1">
    <citation type="submission" date="2021-01" db="EMBL/GenBank/DDBJ databases">
        <title>Genome public.</title>
        <authorList>
            <person name="Liu C."/>
            <person name="Sun Q."/>
        </authorList>
    </citation>
    <scope>NUCLEOTIDE SEQUENCE [LARGE SCALE GENOMIC DNA]</scope>
    <source>
        <strain evidence="8">YIM B02556</strain>
    </source>
</reference>
<dbReference type="InterPro" id="IPR036640">
    <property type="entry name" value="ABC1_TM_sf"/>
</dbReference>
<gene>
    <name evidence="7" type="ORF">JHL17_13545</name>
</gene>
<protein>
    <recommendedName>
        <fullName evidence="6">ABC transmembrane type-1 domain-containing protein</fullName>
    </recommendedName>
</protein>
<evidence type="ECO:0000313" key="7">
    <source>
        <dbReference type="EMBL" id="MBK1838439.1"/>
    </source>
</evidence>
<evidence type="ECO:0000313" key="8">
    <source>
        <dbReference type="Proteomes" id="UP000652760"/>
    </source>
</evidence>
<keyword evidence="8" id="KW-1185">Reference proteome</keyword>
<feature type="domain" description="ABC transmembrane type-1" evidence="6">
    <location>
        <begin position="45"/>
        <end position="313"/>
    </location>
</feature>
<dbReference type="EMBL" id="JAENHM010000044">
    <property type="protein sequence ID" value="MBK1838439.1"/>
    <property type="molecule type" value="Genomic_DNA"/>
</dbReference>
<dbReference type="PROSITE" id="PS50929">
    <property type="entry name" value="ABC_TM1F"/>
    <property type="match status" value="1"/>
</dbReference>
<feature type="transmembrane region" description="Helical" evidence="5">
    <location>
        <begin position="45"/>
        <end position="62"/>
    </location>
</feature>
<sequence>MALPLSGHTSDRAADGSAAAARNCGRPLPASITGYVWHHSGKHQAGLSILSVMVFLLSIWPLEIQRRIVNDAISSGSLSAIAWLSAAYFAIALLEGALKFVLNLYRGWVSETAVRHLRRTILGLARRGPRQRASREKEGVEIALVLSEAEPIGNFVGISLSEPLLQIGILVSVLVYIAHLRLEFAAVSVLVFLPQMIVVPLIQRAINRRAATRIRTLRGISAGMVDGGAATDDRMQTARIDSVFALNMGIYTLKFGMNFLMNLMNHLGVAVVLGIGGWYVVRGLVDVGAVVAFVSGLAKIVDPWGDLINWFREATVSSVKYRLIESAARQIAAGGAADHSA</sequence>
<accession>A0ABS1F4U8</accession>